<gene>
    <name evidence="2" type="ORF">GPM918_LOCUS33305</name>
    <name evidence="3" type="ORF">SRO942_LOCUS33987</name>
</gene>
<evidence type="ECO:0000259" key="1">
    <source>
        <dbReference type="PROSITE" id="PS50181"/>
    </source>
</evidence>
<organism evidence="2 4">
    <name type="scientific">Didymodactylos carnosus</name>
    <dbReference type="NCBI Taxonomy" id="1234261"/>
    <lineage>
        <taxon>Eukaryota</taxon>
        <taxon>Metazoa</taxon>
        <taxon>Spiralia</taxon>
        <taxon>Gnathifera</taxon>
        <taxon>Rotifera</taxon>
        <taxon>Eurotatoria</taxon>
        <taxon>Bdelloidea</taxon>
        <taxon>Philodinida</taxon>
        <taxon>Philodinidae</taxon>
        <taxon>Didymodactylos</taxon>
    </lineage>
</organism>
<feature type="domain" description="F-box" evidence="1">
    <location>
        <begin position="3"/>
        <end position="51"/>
    </location>
</feature>
<proteinExistence type="predicted"/>
<dbReference type="Gene3D" id="1.20.1280.50">
    <property type="match status" value="1"/>
</dbReference>
<dbReference type="InterPro" id="IPR001810">
    <property type="entry name" value="F-box_dom"/>
</dbReference>
<comment type="caution">
    <text evidence="2">The sequence shown here is derived from an EMBL/GenBank/DDBJ whole genome shotgun (WGS) entry which is preliminary data.</text>
</comment>
<evidence type="ECO:0000313" key="2">
    <source>
        <dbReference type="EMBL" id="CAF1402578.1"/>
    </source>
</evidence>
<accession>A0A815KYH1</accession>
<dbReference type="EMBL" id="CAJNOQ010017608">
    <property type="protein sequence ID" value="CAF1402578.1"/>
    <property type="molecule type" value="Genomic_DNA"/>
</dbReference>
<dbReference type="AlphaFoldDB" id="A0A815KYH1"/>
<dbReference type="OrthoDB" id="9970274at2759"/>
<dbReference type="EMBL" id="CAJOBC010083027">
    <property type="protein sequence ID" value="CAF4295657.1"/>
    <property type="molecule type" value="Genomic_DNA"/>
</dbReference>
<name>A0A815KYH1_9BILA</name>
<dbReference type="PROSITE" id="PS50181">
    <property type="entry name" value="FBOX"/>
    <property type="match status" value="1"/>
</dbReference>
<dbReference type="Proteomes" id="UP000663829">
    <property type="component" value="Unassembled WGS sequence"/>
</dbReference>
<keyword evidence="4" id="KW-1185">Reference proteome</keyword>
<protein>
    <recommendedName>
        <fullName evidence="1">F-box domain-containing protein</fullName>
    </recommendedName>
</protein>
<reference evidence="2" key="1">
    <citation type="submission" date="2021-02" db="EMBL/GenBank/DDBJ databases">
        <authorList>
            <person name="Nowell W R."/>
        </authorList>
    </citation>
    <scope>NUCLEOTIDE SEQUENCE</scope>
</reference>
<dbReference type="InterPro" id="IPR036047">
    <property type="entry name" value="F-box-like_dom_sf"/>
</dbReference>
<sequence length="344" mass="41828">MNKQDWSNLPDILWYKIFKYEDLLPSAIINLSVTCKKLNNILNTDQFWSHLIYARFGWKLGKHYLEDIFMQNNVDDEHFLLRTDEDEIQIKHQFNLINEMDLSKYKFLYLNDDINFHFAYVRTKLFESIRFDDKKQINMATTIDFVNKNLSYYKFNSYKKSTYYHSLHKLIYFYLIDCKRIYAIDTVLFRKWKETTSLYSIREKNVVFFHGGDDFVTGDYIVGKFKSILPGTYQIICRLKLITYKNISIRNGVICLFHAYADYCVNTIFKMYQQEWFAANENSDWFLHTMGTLMIYDMSTIYFKLRYISAKNHEKYILLCDYIELKIIHIDECNHYYKKYIRHH</sequence>
<evidence type="ECO:0000313" key="4">
    <source>
        <dbReference type="Proteomes" id="UP000663829"/>
    </source>
</evidence>
<dbReference type="Pfam" id="PF12937">
    <property type="entry name" value="F-box-like"/>
    <property type="match status" value="1"/>
</dbReference>
<dbReference type="SUPFAM" id="SSF81383">
    <property type="entry name" value="F-box domain"/>
    <property type="match status" value="1"/>
</dbReference>
<evidence type="ECO:0000313" key="3">
    <source>
        <dbReference type="EMBL" id="CAF4295657.1"/>
    </source>
</evidence>
<dbReference type="Proteomes" id="UP000681722">
    <property type="component" value="Unassembled WGS sequence"/>
</dbReference>